<keyword evidence="3" id="KW-1185">Reference proteome</keyword>
<accession>A0ABW5LYW0</accession>
<feature type="signal peptide" evidence="1">
    <location>
        <begin position="1"/>
        <end position="20"/>
    </location>
</feature>
<name>A0ABW5LYW0_9BACT</name>
<dbReference type="Proteomes" id="UP001597469">
    <property type="component" value="Unassembled WGS sequence"/>
</dbReference>
<protein>
    <recommendedName>
        <fullName evidence="4">DUF4136 domain-containing protein</fullName>
    </recommendedName>
</protein>
<proteinExistence type="predicted"/>
<dbReference type="EMBL" id="JBHULN010000001">
    <property type="protein sequence ID" value="MFD2569001.1"/>
    <property type="molecule type" value="Genomic_DNA"/>
</dbReference>
<evidence type="ECO:0000313" key="3">
    <source>
        <dbReference type="Proteomes" id="UP001597469"/>
    </source>
</evidence>
<dbReference type="RefSeq" id="WP_381517315.1">
    <property type="nucleotide sequence ID" value="NZ_JBHULN010000001.1"/>
</dbReference>
<comment type="caution">
    <text evidence="2">The sequence shown here is derived from an EMBL/GenBank/DDBJ whole genome shotgun (WGS) entry which is preliminary data.</text>
</comment>
<sequence length="194" mass="22373">MVRIFVFIGLVLFISSCSSSKTISVDFAKTQWIFPLTVGEAVEKYKLLYKPPGLYYARGVDGNTVTLEYSYETDDFANEYQSKDVLYSRLVRSYVHSYVWRAGLQDSLHNALQSKFNKRMSVISTEPLLFTKYNLPDSLRVGRSITYELLKVNSQLTIGLREKPVLSEQAGRNVEVFLMYNQTDDEIRKRLSSF</sequence>
<evidence type="ECO:0000256" key="1">
    <source>
        <dbReference type="SAM" id="SignalP"/>
    </source>
</evidence>
<evidence type="ECO:0008006" key="4">
    <source>
        <dbReference type="Google" id="ProtNLM"/>
    </source>
</evidence>
<gene>
    <name evidence="2" type="ORF">ACFSUS_00040</name>
</gene>
<feature type="chain" id="PRO_5046597975" description="DUF4136 domain-containing protein" evidence="1">
    <location>
        <begin position="21"/>
        <end position="194"/>
    </location>
</feature>
<organism evidence="2 3">
    <name type="scientific">Spirosoma soli</name>
    <dbReference type="NCBI Taxonomy" id="1770529"/>
    <lineage>
        <taxon>Bacteria</taxon>
        <taxon>Pseudomonadati</taxon>
        <taxon>Bacteroidota</taxon>
        <taxon>Cytophagia</taxon>
        <taxon>Cytophagales</taxon>
        <taxon>Cytophagaceae</taxon>
        <taxon>Spirosoma</taxon>
    </lineage>
</organism>
<reference evidence="3" key="1">
    <citation type="journal article" date="2019" name="Int. J. Syst. Evol. Microbiol.">
        <title>The Global Catalogue of Microorganisms (GCM) 10K type strain sequencing project: providing services to taxonomists for standard genome sequencing and annotation.</title>
        <authorList>
            <consortium name="The Broad Institute Genomics Platform"/>
            <consortium name="The Broad Institute Genome Sequencing Center for Infectious Disease"/>
            <person name="Wu L."/>
            <person name="Ma J."/>
        </authorList>
    </citation>
    <scope>NUCLEOTIDE SEQUENCE [LARGE SCALE GENOMIC DNA]</scope>
    <source>
        <strain evidence="3">KCTC 42805</strain>
    </source>
</reference>
<evidence type="ECO:0000313" key="2">
    <source>
        <dbReference type="EMBL" id="MFD2569001.1"/>
    </source>
</evidence>
<dbReference type="PROSITE" id="PS51257">
    <property type="entry name" value="PROKAR_LIPOPROTEIN"/>
    <property type="match status" value="1"/>
</dbReference>
<keyword evidence="1" id="KW-0732">Signal</keyword>